<dbReference type="Pfam" id="PF00593">
    <property type="entry name" value="TonB_dep_Rec_b-barrel"/>
    <property type="match status" value="1"/>
</dbReference>
<feature type="signal peptide" evidence="13">
    <location>
        <begin position="1"/>
        <end position="32"/>
    </location>
</feature>
<dbReference type="Pfam" id="PF07715">
    <property type="entry name" value="Plug"/>
    <property type="match status" value="1"/>
</dbReference>
<feature type="chain" id="PRO_5047386002" evidence="13">
    <location>
        <begin position="33"/>
        <end position="798"/>
    </location>
</feature>
<keyword evidence="13" id="KW-0732">Signal</keyword>
<evidence type="ECO:0000256" key="12">
    <source>
        <dbReference type="RuleBase" id="RU003357"/>
    </source>
</evidence>
<evidence type="ECO:0000256" key="5">
    <source>
        <dbReference type="ARBA" id="ARBA00022692"/>
    </source>
</evidence>
<dbReference type="Gene3D" id="2.40.170.20">
    <property type="entry name" value="TonB-dependent receptor, beta-barrel domain"/>
    <property type="match status" value="2"/>
</dbReference>
<evidence type="ECO:0000256" key="6">
    <source>
        <dbReference type="ARBA" id="ARBA00023004"/>
    </source>
</evidence>
<evidence type="ECO:0000256" key="9">
    <source>
        <dbReference type="ARBA" id="ARBA00023136"/>
    </source>
</evidence>
<keyword evidence="10 11" id="KW-0998">Cell outer membrane</keyword>
<feature type="domain" description="TonB-dependent receptor-like beta-barrel" evidence="14">
    <location>
        <begin position="255"/>
        <end position="761"/>
    </location>
</feature>
<dbReference type="PANTHER" id="PTHR32552:SF81">
    <property type="entry name" value="TONB-DEPENDENT OUTER MEMBRANE RECEPTOR"/>
    <property type="match status" value="1"/>
</dbReference>
<dbReference type="InterPro" id="IPR039426">
    <property type="entry name" value="TonB-dep_rcpt-like"/>
</dbReference>
<dbReference type="EMBL" id="QOVG01000012">
    <property type="protein sequence ID" value="NDK40121.1"/>
    <property type="molecule type" value="Genomic_DNA"/>
</dbReference>
<organism evidence="16 17">
    <name type="scientific">Pseudoxanthomonas gei</name>
    <dbReference type="NCBI Taxonomy" id="1383030"/>
    <lineage>
        <taxon>Bacteria</taxon>
        <taxon>Pseudomonadati</taxon>
        <taxon>Pseudomonadota</taxon>
        <taxon>Gammaproteobacteria</taxon>
        <taxon>Lysobacterales</taxon>
        <taxon>Lysobacteraceae</taxon>
        <taxon>Pseudoxanthomonas</taxon>
    </lineage>
</organism>
<gene>
    <name evidence="16" type="ORF">DT603_14855</name>
</gene>
<keyword evidence="2 11" id="KW-0813">Transport</keyword>
<evidence type="ECO:0000256" key="4">
    <source>
        <dbReference type="ARBA" id="ARBA00022496"/>
    </source>
</evidence>
<keyword evidence="3 11" id="KW-1134">Transmembrane beta strand</keyword>
<reference evidence="16 17" key="1">
    <citation type="submission" date="2018-07" db="EMBL/GenBank/DDBJ databases">
        <title>Whole genome Sequencing of Pseudoxanthomonas gei KCTC 32298 (T).</title>
        <authorList>
            <person name="Kumar S."/>
            <person name="Bansal K."/>
            <person name="Kaur A."/>
            <person name="Patil P."/>
            <person name="Sharma S."/>
            <person name="Patil P.B."/>
        </authorList>
    </citation>
    <scope>NUCLEOTIDE SEQUENCE [LARGE SCALE GENOMIC DNA]</scope>
    <source>
        <strain evidence="16 17">KCTC 32298</strain>
    </source>
</reference>
<evidence type="ECO:0000256" key="3">
    <source>
        <dbReference type="ARBA" id="ARBA00022452"/>
    </source>
</evidence>
<feature type="domain" description="TonB-dependent receptor plug" evidence="15">
    <location>
        <begin position="57"/>
        <end position="163"/>
    </location>
</feature>
<dbReference type="InterPro" id="IPR000531">
    <property type="entry name" value="Beta-barrel_TonB"/>
</dbReference>
<evidence type="ECO:0000259" key="14">
    <source>
        <dbReference type="Pfam" id="PF00593"/>
    </source>
</evidence>
<comment type="similarity">
    <text evidence="11 12">Belongs to the TonB-dependent receptor family.</text>
</comment>
<keyword evidence="7" id="KW-0406">Ion transport</keyword>
<dbReference type="PANTHER" id="PTHR32552">
    <property type="entry name" value="FERRICHROME IRON RECEPTOR-RELATED"/>
    <property type="match status" value="1"/>
</dbReference>
<dbReference type="InterPro" id="IPR036942">
    <property type="entry name" value="Beta-barrel_TonB_sf"/>
</dbReference>
<proteinExistence type="inferred from homology"/>
<evidence type="ECO:0000256" key="8">
    <source>
        <dbReference type="ARBA" id="ARBA00023077"/>
    </source>
</evidence>
<evidence type="ECO:0000256" key="1">
    <source>
        <dbReference type="ARBA" id="ARBA00004571"/>
    </source>
</evidence>
<name>A0ABX0AKS7_9GAMM</name>
<comment type="caution">
    <text evidence="16">The sequence shown here is derived from an EMBL/GenBank/DDBJ whole genome shotgun (WGS) entry which is preliminary data.</text>
</comment>
<keyword evidence="9 11" id="KW-0472">Membrane</keyword>
<evidence type="ECO:0000256" key="7">
    <source>
        <dbReference type="ARBA" id="ARBA00023065"/>
    </source>
</evidence>
<evidence type="ECO:0000256" key="11">
    <source>
        <dbReference type="PROSITE-ProRule" id="PRU01360"/>
    </source>
</evidence>
<protein>
    <submittedName>
        <fullName evidence="16">TonB-dependent receptor</fullName>
    </submittedName>
</protein>
<keyword evidence="16" id="KW-0675">Receptor</keyword>
<dbReference type="PROSITE" id="PS52016">
    <property type="entry name" value="TONB_DEPENDENT_REC_3"/>
    <property type="match status" value="1"/>
</dbReference>
<evidence type="ECO:0000256" key="10">
    <source>
        <dbReference type="ARBA" id="ARBA00023237"/>
    </source>
</evidence>
<evidence type="ECO:0000313" key="17">
    <source>
        <dbReference type="Proteomes" id="UP001429354"/>
    </source>
</evidence>
<keyword evidence="8 12" id="KW-0798">TonB box</keyword>
<keyword evidence="17" id="KW-1185">Reference proteome</keyword>
<dbReference type="RefSeq" id="WP_162350785.1">
    <property type="nucleotide sequence ID" value="NZ_QOVG01000012.1"/>
</dbReference>
<dbReference type="InterPro" id="IPR012910">
    <property type="entry name" value="Plug_dom"/>
</dbReference>
<evidence type="ECO:0000256" key="13">
    <source>
        <dbReference type="SAM" id="SignalP"/>
    </source>
</evidence>
<dbReference type="Proteomes" id="UP001429354">
    <property type="component" value="Unassembled WGS sequence"/>
</dbReference>
<accession>A0ABX0AKS7</accession>
<evidence type="ECO:0000256" key="2">
    <source>
        <dbReference type="ARBA" id="ARBA00022448"/>
    </source>
</evidence>
<sequence>MPRNPSSHRFAHVPRDILFLALGAALASTAHAQEADPVKATDLDRITVTAQKREQQIQEVPISINAYSGDFLQANGINDYGDLGTLVPGLEIQTQSVSNPSISIRGITADLDDPTQEPRISLFQDGVSISRSRGSSVEMFDMERVEVLRGPQGTLFGRAAETGAIHLIQNKARTGTSSGFQVGFGNLNQEKFTGYYNTDLSENLQGRVAAFYEKRDGYVENLDGGTLQGKDTRALRGAFHLNVGETSGLDLILNYQKDQPPGTAFRSMVIPNAQGSLDPYVANSQRGEGLGTDREVYGATLLGNFGINENWSLSTITGWRRYDGLDKFDADGSQADLIEFDEHAWGNQFSQEFRFNFDNGGAFTGFAGASFFDESASRDLLYQTDERQLYALLSPRANAIFSFLPIIPLLNPDGTPNISQESLVGGLVPLNPNHFETFGNDVQVRSYEIFADGTWRFSDRWSLTLGARGTREKVTYGYHADEGNFTSIGYFLSANTVPNCQPLLSPCFNVLYNPTDGRISRDGSWNSWVGRAVLGWQINDDVNAYASVSRGRRPNMISIEYRREGANPDPEEIIEEIPAEILWSYEVGLKGATPTGSLSYDLSLFYYDYSNFQASVANDNPPPEYETINAGRAHALGFEASLFARFSPDLGGFLNYSYINAGFNAFNEDGTYQELAGNRFRMTPENSFTVGLDWNLPLSAGRSVFVRPSYNWRSQMFFEDSNDPDPLTGLALEEGAYGLFNLRAGVRFNPRWDVTVWGNNLADRKYIVDAGNTGLIFGIPTLIAGASRMYGVTLTGKF</sequence>
<keyword evidence="4" id="KW-0410">Iron transport</keyword>
<keyword evidence="5 11" id="KW-0812">Transmembrane</keyword>
<comment type="subcellular location">
    <subcellularLocation>
        <location evidence="1 11">Cell outer membrane</location>
        <topology evidence="1 11">Multi-pass membrane protein</topology>
    </subcellularLocation>
</comment>
<evidence type="ECO:0000259" key="15">
    <source>
        <dbReference type="Pfam" id="PF07715"/>
    </source>
</evidence>
<dbReference type="SUPFAM" id="SSF56935">
    <property type="entry name" value="Porins"/>
    <property type="match status" value="1"/>
</dbReference>
<evidence type="ECO:0000313" key="16">
    <source>
        <dbReference type="EMBL" id="NDK40121.1"/>
    </source>
</evidence>
<keyword evidence="6" id="KW-0408">Iron</keyword>